<dbReference type="GO" id="GO:0008017">
    <property type="term" value="F:microtubule binding"/>
    <property type="evidence" value="ECO:0007669"/>
    <property type="project" value="TreeGrafter"/>
</dbReference>
<comment type="caution">
    <text evidence="3">The sequence shown here is derived from an EMBL/GenBank/DDBJ whole genome shotgun (WGS) entry which is preliminary data.</text>
</comment>
<sequence>MRLMAGKKGLQQGAFNGLEEVGGAGKVKYAHCRTSVVPPSNFDGVAAQRSAELPDAELNLEFVYGHGMCASSAPAASALHVLMNEASELVYIAAALAVVYNPWRHEQRFFRGHDDDVKCLAVEKEQGLVATGQAGRKPMVCVWWASSCKERTRFRLTE</sequence>
<dbReference type="InterPro" id="IPR015943">
    <property type="entry name" value="WD40/YVTN_repeat-like_dom_sf"/>
</dbReference>
<evidence type="ECO:0000313" key="4">
    <source>
        <dbReference type="Proteomes" id="UP001190700"/>
    </source>
</evidence>
<proteinExistence type="predicted"/>
<evidence type="ECO:0000256" key="1">
    <source>
        <dbReference type="ARBA" id="ARBA00022574"/>
    </source>
</evidence>
<reference evidence="3 4" key="1">
    <citation type="journal article" date="2015" name="Genome Biol. Evol.">
        <title>Comparative Genomics of a Bacterivorous Green Alga Reveals Evolutionary Causalities and Consequences of Phago-Mixotrophic Mode of Nutrition.</title>
        <authorList>
            <person name="Burns J.A."/>
            <person name="Paasch A."/>
            <person name="Narechania A."/>
            <person name="Kim E."/>
        </authorList>
    </citation>
    <scope>NUCLEOTIDE SEQUENCE [LARGE SCALE GENOMIC DNA]</scope>
    <source>
        <strain evidence="3 4">PLY_AMNH</strain>
    </source>
</reference>
<dbReference type="AlphaFoldDB" id="A0AAE0FEE7"/>
<keyword evidence="1" id="KW-0853">WD repeat</keyword>
<evidence type="ECO:0000256" key="2">
    <source>
        <dbReference type="ARBA" id="ARBA00022737"/>
    </source>
</evidence>
<evidence type="ECO:0000313" key="3">
    <source>
        <dbReference type="EMBL" id="KAK3257826.1"/>
    </source>
</evidence>
<dbReference type="InterPro" id="IPR050630">
    <property type="entry name" value="WD_repeat_EMAP"/>
</dbReference>
<name>A0AAE0FEE7_9CHLO</name>
<accession>A0AAE0FEE7</accession>
<dbReference type="EMBL" id="LGRX02020068">
    <property type="protein sequence ID" value="KAK3257826.1"/>
    <property type="molecule type" value="Genomic_DNA"/>
</dbReference>
<keyword evidence="4" id="KW-1185">Reference proteome</keyword>
<keyword evidence="2" id="KW-0677">Repeat</keyword>
<dbReference type="Gene3D" id="2.130.10.10">
    <property type="entry name" value="YVTN repeat-like/Quinoprotein amine dehydrogenase"/>
    <property type="match status" value="2"/>
</dbReference>
<dbReference type="PANTHER" id="PTHR13720:SF33">
    <property type="entry name" value="HELP DOMAIN-CONTAINING PROTEIN"/>
    <property type="match status" value="1"/>
</dbReference>
<feature type="non-terminal residue" evidence="3">
    <location>
        <position position="158"/>
    </location>
</feature>
<dbReference type="Proteomes" id="UP001190700">
    <property type="component" value="Unassembled WGS sequence"/>
</dbReference>
<protein>
    <submittedName>
        <fullName evidence="3">Uncharacterized protein</fullName>
    </submittedName>
</protein>
<dbReference type="PANTHER" id="PTHR13720">
    <property type="entry name" value="WD-40 REPEAT PROTEIN"/>
    <property type="match status" value="1"/>
</dbReference>
<organism evidence="3 4">
    <name type="scientific">Cymbomonas tetramitiformis</name>
    <dbReference type="NCBI Taxonomy" id="36881"/>
    <lineage>
        <taxon>Eukaryota</taxon>
        <taxon>Viridiplantae</taxon>
        <taxon>Chlorophyta</taxon>
        <taxon>Pyramimonadophyceae</taxon>
        <taxon>Pyramimonadales</taxon>
        <taxon>Pyramimonadaceae</taxon>
        <taxon>Cymbomonas</taxon>
    </lineage>
</organism>
<gene>
    <name evidence="3" type="ORF">CYMTET_33099</name>
</gene>